<proteinExistence type="predicted"/>
<protein>
    <submittedName>
        <fullName evidence="2">Uncharacterized protein</fullName>
    </submittedName>
</protein>
<dbReference type="KEGG" id="ssei:FJR45_00115"/>
<accession>A0A7M1AYK2</accession>
<sequence>MKKRLLTFVLLLSMSFNILHAYVIEVLDTDPCQVSEYVHEFSNNSETADNCICQLHHCFHIAFILPEINIPFMRENFSQKPYSHIKIYEFNSYDNFLKPPICA</sequence>
<evidence type="ECO:0000256" key="1">
    <source>
        <dbReference type="SAM" id="SignalP"/>
    </source>
</evidence>
<evidence type="ECO:0000313" key="2">
    <source>
        <dbReference type="EMBL" id="QOP42445.1"/>
    </source>
</evidence>
<gene>
    <name evidence="2" type="ORF">FJR45_00115</name>
</gene>
<keyword evidence="1" id="KW-0732">Signal</keyword>
<evidence type="ECO:0000313" key="3">
    <source>
        <dbReference type="Proteomes" id="UP000593719"/>
    </source>
</evidence>
<organism evidence="2 3">
    <name type="scientific">Sulfurimonas sediminis</name>
    <dbReference type="NCBI Taxonomy" id="2590020"/>
    <lineage>
        <taxon>Bacteria</taxon>
        <taxon>Pseudomonadati</taxon>
        <taxon>Campylobacterota</taxon>
        <taxon>Epsilonproteobacteria</taxon>
        <taxon>Campylobacterales</taxon>
        <taxon>Sulfurimonadaceae</taxon>
        <taxon>Sulfurimonas</taxon>
    </lineage>
</organism>
<dbReference type="EMBL" id="CP041235">
    <property type="protein sequence ID" value="QOP42445.1"/>
    <property type="molecule type" value="Genomic_DNA"/>
</dbReference>
<reference evidence="2 3" key="1">
    <citation type="submission" date="2019-06" db="EMBL/GenBank/DDBJ databases">
        <title>Sulfurimonas gotlandica sp. nov., a chemoautotrophic and psychrotolerant epsilonproteobacterium isolated from a pelagic redoxcline, and an emended description of the genus Sulfurimonas.</title>
        <authorList>
            <person name="Wang S."/>
            <person name="Jiang L."/>
            <person name="Shao Z."/>
        </authorList>
    </citation>
    <scope>NUCLEOTIDE SEQUENCE [LARGE SCALE GENOMIC DNA]</scope>
    <source>
        <strain evidence="2 3">S2-6</strain>
    </source>
</reference>
<dbReference type="AlphaFoldDB" id="A0A7M1AYK2"/>
<dbReference type="Proteomes" id="UP000593719">
    <property type="component" value="Chromosome"/>
</dbReference>
<name>A0A7M1AYK2_9BACT</name>
<feature type="signal peptide" evidence="1">
    <location>
        <begin position="1"/>
        <end position="21"/>
    </location>
</feature>
<feature type="chain" id="PRO_5032719210" evidence="1">
    <location>
        <begin position="22"/>
        <end position="103"/>
    </location>
</feature>
<dbReference type="RefSeq" id="WP_193150808.1">
    <property type="nucleotide sequence ID" value="NZ_CP041235.1"/>
</dbReference>
<keyword evidence="3" id="KW-1185">Reference proteome</keyword>